<dbReference type="InParanoid" id="D8M4T0"/>
<sequence>MTRYCHEVSENVTQWDDPVTTYCLDLVPAAGLANIDFVFNVSGSRTRFIEYNSHGFPNGIREAYDVKKTTVSVHRITEEPNWFSTVQIRVTLPKEEGIAFYKAISSIENARAVAEHLQRNNNIGFRYQYLTLNGEKHCDIFFVGERVLTLGPDPTEAPTVLPTPEPEEMTFAKYLKEHLLWIVICVVELIVIIVAFATRKPVQKTEEKSSLATPFV</sequence>
<dbReference type="OrthoDB" id="10497836at2759"/>
<feature type="transmembrane region" description="Helical" evidence="1">
    <location>
        <begin position="179"/>
        <end position="198"/>
    </location>
</feature>
<reference evidence="2" key="1">
    <citation type="submission" date="2010-02" db="EMBL/GenBank/DDBJ databases">
        <title>Sequencing and annotation of the Blastocystis hominis genome.</title>
        <authorList>
            <person name="Wincker P."/>
        </authorList>
    </citation>
    <scope>NUCLEOTIDE SEQUENCE</scope>
    <source>
        <strain evidence="2">Singapore isolate B</strain>
    </source>
</reference>
<dbReference type="AlphaFoldDB" id="D8M4T0"/>
<dbReference type="Proteomes" id="UP000008312">
    <property type="component" value="Unassembled WGS sequence"/>
</dbReference>
<evidence type="ECO:0000256" key="1">
    <source>
        <dbReference type="SAM" id="Phobius"/>
    </source>
</evidence>
<gene>
    <name evidence="2" type="ORF">GSBLH_T00003009001</name>
</gene>
<name>D8M4T0_BLAHO</name>
<keyword evidence="1" id="KW-0472">Membrane</keyword>
<dbReference type="EMBL" id="FN668654">
    <property type="protein sequence ID" value="CBK23069.2"/>
    <property type="molecule type" value="Genomic_DNA"/>
</dbReference>
<accession>D8M4T0</accession>
<dbReference type="GeneID" id="24920133"/>
<protein>
    <submittedName>
        <fullName evidence="2">Uncharacterized protein</fullName>
    </submittedName>
</protein>
<organism evidence="2">
    <name type="scientific">Blastocystis hominis</name>
    <dbReference type="NCBI Taxonomy" id="12968"/>
    <lineage>
        <taxon>Eukaryota</taxon>
        <taxon>Sar</taxon>
        <taxon>Stramenopiles</taxon>
        <taxon>Bigyra</taxon>
        <taxon>Opalozoa</taxon>
        <taxon>Opalinata</taxon>
        <taxon>Blastocystidae</taxon>
        <taxon>Blastocystis</taxon>
    </lineage>
</organism>
<proteinExistence type="predicted"/>
<evidence type="ECO:0000313" key="3">
    <source>
        <dbReference type="Proteomes" id="UP000008312"/>
    </source>
</evidence>
<evidence type="ECO:0000313" key="2">
    <source>
        <dbReference type="EMBL" id="CBK23069.2"/>
    </source>
</evidence>
<keyword evidence="3" id="KW-1185">Reference proteome</keyword>
<keyword evidence="1" id="KW-1133">Transmembrane helix</keyword>
<keyword evidence="1" id="KW-0812">Transmembrane</keyword>
<dbReference type="RefSeq" id="XP_012897117.1">
    <property type="nucleotide sequence ID" value="XM_013041663.1"/>
</dbReference>